<evidence type="ECO:0000313" key="8">
    <source>
        <dbReference type="Proteomes" id="UP001627154"/>
    </source>
</evidence>
<name>A0ABD2WKJ3_9HYME</name>
<dbReference type="SMART" id="SM00355">
    <property type="entry name" value="ZnF_C2H2"/>
    <property type="match status" value="10"/>
</dbReference>
<feature type="domain" description="C2H2-type" evidence="6">
    <location>
        <begin position="695"/>
        <end position="718"/>
    </location>
</feature>
<dbReference type="Proteomes" id="UP001627154">
    <property type="component" value="Unassembled WGS sequence"/>
</dbReference>
<dbReference type="PANTHER" id="PTHR24409:SF295">
    <property type="entry name" value="AZ2-RELATED"/>
    <property type="match status" value="1"/>
</dbReference>
<feature type="domain" description="C2H2-type" evidence="6">
    <location>
        <begin position="471"/>
        <end position="499"/>
    </location>
</feature>
<evidence type="ECO:0000259" key="6">
    <source>
        <dbReference type="PROSITE" id="PS50157"/>
    </source>
</evidence>
<evidence type="ECO:0000256" key="1">
    <source>
        <dbReference type="ARBA" id="ARBA00022723"/>
    </source>
</evidence>
<keyword evidence="8" id="KW-1185">Reference proteome</keyword>
<feature type="domain" description="C2H2-type" evidence="6">
    <location>
        <begin position="667"/>
        <end position="695"/>
    </location>
</feature>
<dbReference type="AlphaFoldDB" id="A0ABD2WKJ3"/>
<keyword evidence="2" id="KW-0677">Repeat</keyword>
<accession>A0ABD2WKJ3</accession>
<feature type="domain" description="C2H2-type" evidence="6">
    <location>
        <begin position="723"/>
        <end position="751"/>
    </location>
</feature>
<evidence type="ECO:0000256" key="4">
    <source>
        <dbReference type="ARBA" id="ARBA00022833"/>
    </source>
</evidence>
<feature type="domain" description="C2H2-type" evidence="6">
    <location>
        <begin position="527"/>
        <end position="555"/>
    </location>
</feature>
<dbReference type="PROSITE" id="PS50157">
    <property type="entry name" value="ZINC_FINGER_C2H2_2"/>
    <property type="match status" value="9"/>
</dbReference>
<protein>
    <recommendedName>
        <fullName evidence="6">C2H2-type domain-containing protein</fullName>
    </recommendedName>
</protein>
<dbReference type="EMBL" id="JBJJXI010000100">
    <property type="protein sequence ID" value="KAL3393279.1"/>
    <property type="molecule type" value="Genomic_DNA"/>
</dbReference>
<dbReference type="InterPro" id="IPR013087">
    <property type="entry name" value="Znf_C2H2_type"/>
</dbReference>
<reference evidence="7 8" key="1">
    <citation type="journal article" date="2024" name="bioRxiv">
        <title>A reference genome for Trichogramma kaykai: A tiny desert-dwelling parasitoid wasp with competing sex-ratio distorters.</title>
        <authorList>
            <person name="Culotta J."/>
            <person name="Lindsey A.R."/>
        </authorList>
    </citation>
    <scope>NUCLEOTIDE SEQUENCE [LARGE SCALE GENOMIC DNA]</scope>
    <source>
        <strain evidence="7 8">KSX58</strain>
    </source>
</reference>
<evidence type="ECO:0000256" key="5">
    <source>
        <dbReference type="PROSITE-ProRule" id="PRU00042"/>
    </source>
</evidence>
<feature type="domain" description="C2H2-type" evidence="6">
    <location>
        <begin position="555"/>
        <end position="578"/>
    </location>
</feature>
<feature type="domain" description="C2H2-type" evidence="6">
    <location>
        <begin position="639"/>
        <end position="667"/>
    </location>
</feature>
<proteinExistence type="predicted"/>
<evidence type="ECO:0000256" key="3">
    <source>
        <dbReference type="ARBA" id="ARBA00022771"/>
    </source>
</evidence>
<evidence type="ECO:0000256" key="2">
    <source>
        <dbReference type="ARBA" id="ARBA00022737"/>
    </source>
</evidence>
<evidence type="ECO:0000313" key="7">
    <source>
        <dbReference type="EMBL" id="KAL3393279.1"/>
    </source>
</evidence>
<dbReference type="InterPro" id="IPR036236">
    <property type="entry name" value="Znf_C2H2_sf"/>
</dbReference>
<dbReference type="Pfam" id="PF00096">
    <property type="entry name" value="zf-C2H2"/>
    <property type="match status" value="7"/>
</dbReference>
<dbReference type="Gene3D" id="1.10.287.70">
    <property type="match status" value="1"/>
</dbReference>
<keyword evidence="4" id="KW-0862">Zinc</keyword>
<dbReference type="PANTHER" id="PTHR24409">
    <property type="entry name" value="ZINC FINGER PROTEIN 142"/>
    <property type="match status" value="1"/>
</dbReference>
<gene>
    <name evidence="7" type="ORF">TKK_012509</name>
</gene>
<feature type="domain" description="C2H2-type" evidence="6">
    <location>
        <begin position="611"/>
        <end position="636"/>
    </location>
</feature>
<feature type="domain" description="C2H2-type" evidence="6">
    <location>
        <begin position="583"/>
        <end position="606"/>
    </location>
</feature>
<keyword evidence="3 5" id="KW-0863">Zinc-finger</keyword>
<keyword evidence="1" id="KW-0479">Metal-binding</keyword>
<dbReference type="PROSITE" id="PS00028">
    <property type="entry name" value="ZINC_FINGER_C2H2_1"/>
    <property type="match status" value="9"/>
</dbReference>
<comment type="caution">
    <text evidence="7">The sequence shown here is derived from an EMBL/GenBank/DDBJ whole genome shotgun (WGS) entry which is preliminary data.</text>
</comment>
<dbReference type="SUPFAM" id="SSF57667">
    <property type="entry name" value="beta-beta-alpha zinc fingers"/>
    <property type="match status" value="5"/>
</dbReference>
<sequence length="850" mass="98590">MNIKLSFAIMILNSKLLLNAGERSLDNQKMLSYLHICRRELYHSAQGFVATNRATNDSLSTTESLELIRFFSSNYIAMSVIEIGRIDEVVRHNRLSDSTRPLNLVLLIESAAGIESYARVTRRCDMRGHNVLLFFRRRSDYCREPRADNRLNLEFDSLVLAWCHEAPVLQEWYSIFAGRTKVKDFIGWDPASRTLRLLNDFQIYRRRNSLDGKILRVSEIQNHHLLGGFVRDVAGPVRPDAERQEKLQAGPLRQLLRRLGHLHAEKPKRYIYGRRAIFNDYRRVNSIIFRSEKLPNSSTRIVYWSLSFCCFIHISVYMALLCSYITVFDVEKPINSLTELTAQRSYKIVYLKNSGYLNLLHTRTFKRSQETHETQSNHEIEIEIECVDVKSIVNLSVPKRLDNWTKNHLLDIQEGSDFEAKDKIKLEPEGAVKEEFSYDDIDKDISNDCEINGQNIKIDPQELAKISEKSIECDKCLKKFPNKRSLKFHMNSVHSNNLYPSQVCEKTFGQNDILNVHTDSVHHKIKHACDICQKTFSGKHNLKKHIDSVHNGVSHECDICGNVYTQRVGLKRHMDSEHNKITHACEICGNVLKRRTYLIRHIDAIHRKISYPCDICEKTYSDKSALKIHMNAVHNGVTYSCDICGKAFALKIRLKKHVEMIHHKIKHACEICQKTFSDKSNLKKHIDSMHNGVRHECDICGKIFKLKDNLKKHINSVHKSISYACDKCEKTYTQISSLNVHINEIHARRVIFVPFFHNKKKRRRKKNRMFTCLASAILCPPPPGRVFFDSIRVKSISLFLSRSLPSLFIFSLSLILVPQRACCIRFEWMIEILARLDEKEEDIGLSILRA</sequence>
<dbReference type="Gene3D" id="3.30.160.60">
    <property type="entry name" value="Classic Zinc Finger"/>
    <property type="match status" value="8"/>
</dbReference>
<organism evidence="7 8">
    <name type="scientific">Trichogramma kaykai</name>
    <dbReference type="NCBI Taxonomy" id="54128"/>
    <lineage>
        <taxon>Eukaryota</taxon>
        <taxon>Metazoa</taxon>
        <taxon>Ecdysozoa</taxon>
        <taxon>Arthropoda</taxon>
        <taxon>Hexapoda</taxon>
        <taxon>Insecta</taxon>
        <taxon>Pterygota</taxon>
        <taxon>Neoptera</taxon>
        <taxon>Endopterygota</taxon>
        <taxon>Hymenoptera</taxon>
        <taxon>Apocrita</taxon>
        <taxon>Proctotrupomorpha</taxon>
        <taxon>Chalcidoidea</taxon>
        <taxon>Trichogrammatidae</taxon>
        <taxon>Trichogramma</taxon>
    </lineage>
</organism>
<dbReference type="GO" id="GO:0008270">
    <property type="term" value="F:zinc ion binding"/>
    <property type="evidence" value="ECO:0007669"/>
    <property type="project" value="UniProtKB-KW"/>
</dbReference>